<proteinExistence type="predicted"/>
<dbReference type="AlphaFoldDB" id="A0A5M3WWJ6"/>
<reference evidence="1 2" key="1">
    <citation type="submission" date="2019-10" db="EMBL/GenBank/DDBJ databases">
        <title>Whole genome shotgun sequence of Acrocarpospora macrocephala NBRC 16266.</title>
        <authorList>
            <person name="Ichikawa N."/>
            <person name="Kimura A."/>
            <person name="Kitahashi Y."/>
            <person name="Komaki H."/>
            <person name="Oguchi A."/>
        </authorList>
    </citation>
    <scope>NUCLEOTIDE SEQUENCE [LARGE SCALE GENOMIC DNA]</scope>
    <source>
        <strain evidence="1 2">NBRC 16266</strain>
    </source>
</reference>
<organism evidence="1 2">
    <name type="scientific">Acrocarpospora macrocephala</name>
    <dbReference type="NCBI Taxonomy" id="150177"/>
    <lineage>
        <taxon>Bacteria</taxon>
        <taxon>Bacillati</taxon>
        <taxon>Actinomycetota</taxon>
        <taxon>Actinomycetes</taxon>
        <taxon>Streptosporangiales</taxon>
        <taxon>Streptosporangiaceae</taxon>
        <taxon>Acrocarpospora</taxon>
    </lineage>
</organism>
<dbReference type="EMBL" id="BLAE01000037">
    <property type="protein sequence ID" value="GES12602.1"/>
    <property type="molecule type" value="Genomic_DNA"/>
</dbReference>
<evidence type="ECO:0000313" key="1">
    <source>
        <dbReference type="EMBL" id="GES12602.1"/>
    </source>
</evidence>
<name>A0A5M3WWJ6_9ACTN</name>
<protein>
    <submittedName>
        <fullName evidence="1">Uncharacterized protein</fullName>
    </submittedName>
</protein>
<gene>
    <name evidence="1" type="ORF">Amac_061990</name>
</gene>
<dbReference type="RefSeq" id="WP_155357907.1">
    <property type="nucleotide sequence ID" value="NZ_BAAAHL010000071.1"/>
</dbReference>
<keyword evidence="2" id="KW-1185">Reference proteome</keyword>
<comment type="caution">
    <text evidence="1">The sequence shown here is derived from an EMBL/GenBank/DDBJ whole genome shotgun (WGS) entry which is preliminary data.</text>
</comment>
<accession>A0A5M3WWJ6</accession>
<dbReference type="Proteomes" id="UP000331127">
    <property type="component" value="Unassembled WGS sequence"/>
</dbReference>
<dbReference type="OrthoDB" id="4770405at2"/>
<sequence length="121" mass="13360">MLEGLSRVDDPDDDYEAADVGEYIGGDNFDNASAVLLSQLRYSTRHSDKAWTVSRLCAKRTKRTEDGGGMATRSVIADLAGVYAKLLTGRSREQVLSKVRMAWVMLPAPVKRRASPTRRDA</sequence>
<evidence type="ECO:0000313" key="2">
    <source>
        <dbReference type="Proteomes" id="UP000331127"/>
    </source>
</evidence>